<evidence type="ECO:0000256" key="1">
    <source>
        <dbReference type="SAM" id="MobiDB-lite"/>
    </source>
</evidence>
<dbReference type="Proteomes" id="UP001501147">
    <property type="component" value="Unassembled WGS sequence"/>
</dbReference>
<feature type="compositionally biased region" description="Gly residues" evidence="1">
    <location>
        <begin position="1"/>
        <end position="29"/>
    </location>
</feature>
<dbReference type="InterPro" id="IPR043917">
    <property type="entry name" value="DUF5753"/>
</dbReference>
<dbReference type="InterPro" id="IPR001387">
    <property type="entry name" value="Cro/C1-type_HTH"/>
</dbReference>
<comment type="caution">
    <text evidence="3">The sequence shown here is derived from an EMBL/GenBank/DDBJ whole genome shotgun (WGS) entry which is preliminary data.</text>
</comment>
<feature type="region of interest" description="Disordered" evidence="1">
    <location>
        <begin position="1"/>
        <end position="45"/>
    </location>
</feature>
<dbReference type="CDD" id="cd00093">
    <property type="entry name" value="HTH_XRE"/>
    <property type="match status" value="1"/>
</dbReference>
<sequence>MTGSAGSGGETRAAGGGGAGAGGSGGAGADSGQTRAGAGGGGEPEVSDSLRAFGAVVKAFRRRARLTQEEFAPLVRYSLPTVASIEQGRRFPPDAFVDRAEEVLDAFGALTGAARHLSRQPGLASWFRQWAALEARALSLSTYECRLVPGLLQTEAYALRLFMDRLPPLGDAQIEAQLAQRMERQRLLTERPNTAYSFIVEEHVLRRGLGGPEVTRGQLDRVIELAQLRNVEVQVMPLVRESHAGLGGPLQLLETPEHRWLGYCEGQKSAQLIADATVVSQLQMRYARMRSQALPLTESLGLLRRMRGAT</sequence>
<name>A0ABP8ZTU0_9ACTN</name>
<dbReference type="PROSITE" id="PS50943">
    <property type="entry name" value="HTH_CROC1"/>
    <property type="match status" value="1"/>
</dbReference>
<dbReference type="SUPFAM" id="SSF47413">
    <property type="entry name" value="lambda repressor-like DNA-binding domains"/>
    <property type="match status" value="1"/>
</dbReference>
<reference evidence="4" key="1">
    <citation type="journal article" date="2019" name="Int. J. Syst. Evol. Microbiol.">
        <title>The Global Catalogue of Microorganisms (GCM) 10K type strain sequencing project: providing services to taxonomists for standard genome sequencing and annotation.</title>
        <authorList>
            <consortium name="The Broad Institute Genomics Platform"/>
            <consortium name="The Broad Institute Genome Sequencing Center for Infectious Disease"/>
            <person name="Wu L."/>
            <person name="Ma J."/>
        </authorList>
    </citation>
    <scope>NUCLEOTIDE SEQUENCE [LARGE SCALE GENOMIC DNA]</scope>
    <source>
        <strain evidence="4">JCM 18324</strain>
    </source>
</reference>
<gene>
    <name evidence="3" type="ORF">GCM10023329_07620</name>
</gene>
<evidence type="ECO:0000313" key="3">
    <source>
        <dbReference type="EMBL" id="GAA4764274.1"/>
    </source>
</evidence>
<dbReference type="Pfam" id="PF19054">
    <property type="entry name" value="DUF5753"/>
    <property type="match status" value="1"/>
</dbReference>
<dbReference type="InterPro" id="IPR010982">
    <property type="entry name" value="Lambda_DNA-bd_dom_sf"/>
</dbReference>
<protein>
    <submittedName>
        <fullName evidence="3">Helix-turn-helix transcriptional regulator</fullName>
    </submittedName>
</protein>
<dbReference type="RefSeq" id="WP_345609319.1">
    <property type="nucleotide sequence ID" value="NZ_BAABJV010000001.1"/>
</dbReference>
<dbReference type="EMBL" id="BAABJV010000001">
    <property type="protein sequence ID" value="GAA4764274.1"/>
    <property type="molecule type" value="Genomic_DNA"/>
</dbReference>
<evidence type="ECO:0000313" key="4">
    <source>
        <dbReference type="Proteomes" id="UP001501147"/>
    </source>
</evidence>
<proteinExistence type="predicted"/>
<keyword evidence="4" id="KW-1185">Reference proteome</keyword>
<organism evidence="3 4">
    <name type="scientific">Streptomyces sanyensis</name>
    <dbReference type="NCBI Taxonomy" id="568869"/>
    <lineage>
        <taxon>Bacteria</taxon>
        <taxon>Bacillati</taxon>
        <taxon>Actinomycetota</taxon>
        <taxon>Actinomycetes</taxon>
        <taxon>Kitasatosporales</taxon>
        <taxon>Streptomycetaceae</taxon>
        <taxon>Streptomyces</taxon>
    </lineage>
</organism>
<dbReference type="SMART" id="SM00530">
    <property type="entry name" value="HTH_XRE"/>
    <property type="match status" value="1"/>
</dbReference>
<feature type="domain" description="HTH cro/C1-type" evidence="2">
    <location>
        <begin position="57"/>
        <end position="110"/>
    </location>
</feature>
<dbReference type="Gene3D" id="1.10.260.40">
    <property type="entry name" value="lambda repressor-like DNA-binding domains"/>
    <property type="match status" value="1"/>
</dbReference>
<dbReference type="Pfam" id="PF13560">
    <property type="entry name" value="HTH_31"/>
    <property type="match status" value="1"/>
</dbReference>
<evidence type="ECO:0000259" key="2">
    <source>
        <dbReference type="PROSITE" id="PS50943"/>
    </source>
</evidence>
<accession>A0ABP8ZTU0</accession>